<sequence>MADTSAQGSSARTRKTHTSAGVIAALKRFSSETRRKMNSDIEGRNAQREYTHAKHVERPADVPDASDDESLITVTTIEEQLSPVSKFHQIMQKLSPKSGKDLLRSFPFLGGAAKRPREEEAEARRQAKKIREEIVLQPGMSLPVAFNAIIFDLHAHNIYLPLSLFTSQNLEVINSSAATLPTLKLNAEPGCKQPVVLNTEAFELKYLKELDLERAQWIEASSNFIAFLIEASGSATSVEVTRWNAHFGHFQFVEDAHKNYRALLEVDIYFRRKYLSVPFAFDTFIYAREIDKAVAQLRLREVEERWQGGGPSSSGGSNAGSAPRGGRGGARGGRNTGRGGGTAPFQGGSGGGAQAVVCLICAKRGHYYNTCTSTAFADNSPLHVVGKGSDLSTIRSGTTLCRAWNSKGTAATCTHDEAQRAHRCSYCGDAKHHAFSWACRTNPPNLPA</sequence>
<dbReference type="EMBL" id="JARJCN010000007">
    <property type="protein sequence ID" value="KAJ7099335.1"/>
    <property type="molecule type" value="Genomic_DNA"/>
</dbReference>
<feature type="region of interest" description="Disordered" evidence="2">
    <location>
        <begin position="305"/>
        <end position="351"/>
    </location>
</feature>
<comment type="caution">
    <text evidence="3">The sequence shown here is derived from an EMBL/GenBank/DDBJ whole genome shotgun (WGS) entry which is preliminary data.</text>
</comment>
<name>A0AAD6XXA6_9AGAR</name>
<accession>A0AAD6XXA6</accession>
<organism evidence="3 4">
    <name type="scientific">Mycena belliarum</name>
    <dbReference type="NCBI Taxonomy" id="1033014"/>
    <lineage>
        <taxon>Eukaryota</taxon>
        <taxon>Fungi</taxon>
        <taxon>Dikarya</taxon>
        <taxon>Basidiomycota</taxon>
        <taxon>Agaricomycotina</taxon>
        <taxon>Agaricomycetes</taxon>
        <taxon>Agaricomycetidae</taxon>
        <taxon>Agaricales</taxon>
        <taxon>Marasmiineae</taxon>
        <taxon>Mycenaceae</taxon>
        <taxon>Mycena</taxon>
    </lineage>
</organism>
<feature type="region of interest" description="Disordered" evidence="2">
    <location>
        <begin position="1"/>
        <end position="54"/>
    </location>
</feature>
<dbReference type="AlphaFoldDB" id="A0AAD6XXA6"/>
<feature type="compositionally biased region" description="Polar residues" evidence="2">
    <location>
        <begin position="1"/>
        <end position="11"/>
    </location>
</feature>
<dbReference type="Proteomes" id="UP001222325">
    <property type="component" value="Unassembled WGS sequence"/>
</dbReference>
<dbReference type="GO" id="GO:0008270">
    <property type="term" value="F:zinc ion binding"/>
    <property type="evidence" value="ECO:0007669"/>
    <property type="project" value="InterPro"/>
</dbReference>
<dbReference type="GO" id="GO:0006397">
    <property type="term" value="P:mRNA processing"/>
    <property type="evidence" value="ECO:0007669"/>
    <property type="project" value="UniProtKB-KW"/>
</dbReference>
<feature type="compositionally biased region" description="Basic and acidic residues" evidence="2">
    <location>
        <begin position="29"/>
        <end position="54"/>
    </location>
</feature>
<keyword evidence="1" id="KW-0507">mRNA processing</keyword>
<dbReference type="SUPFAM" id="SSF57756">
    <property type="entry name" value="Retrovirus zinc finger-like domains"/>
    <property type="match status" value="1"/>
</dbReference>
<gene>
    <name evidence="3" type="ORF">B0H15DRAFT_543142</name>
</gene>
<evidence type="ECO:0000313" key="4">
    <source>
        <dbReference type="Proteomes" id="UP001222325"/>
    </source>
</evidence>
<protein>
    <submittedName>
        <fullName evidence="3">Uncharacterized protein</fullName>
    </submittedName>
</protein>
<feature type="compositionally biased region" description="Gly residues" evidence="2">
    <location>
        <begin position="323"/>
        <end position="351"/>
    </location>
</feature>
<evidence type="ECO:0000256" key="1">
    <source>
        <dbReference type="ARBA" id="ARBA00022664"/>
    </source>
</evidence>
<keyword evidence="4" id="KW-1185">Reference proteome</keyword>
<proteinExistence type="predicted"/>
<dbReference type="InterPro" id="IPR036875">
    <property type="entry name" value="Znf_CCHC_sf"/>
</dbReference>
<reference evidence="3" key="1">
    <citation type="submission" date="2023-03" db="EMBL/GenBank/DDBJ databases">
        <title>Massive genome expansion in bonnet fungi (Mycena s.s.) driven by repeated elements and novel gene families across ecological guilds.</title>
        <authorList>
            <consortium name="Lawrence Berkeley National Laboratory"/>
            <person name="Harder C.B."/>
            <person name="Miyauchi S."/>
            <person name="Viragh M."/>
            <person name="Kuo A."/>
            <person name="Thoen E."/>
            <person name="Andreopoulos B."/>
            <person name="Lu D."/>
            <person name="Skrede I."/>
            <person name="Drula E."/>
            <person name="Henrissat B."/>
            <person name="Morin E."/>
            <person name="Kohler A."/>
            <person name="Barry K."/>
            <person name="LaButti K."/>
            <person name="Morin E."/>
            <person name="Salamov A."/>
            <person name="Lipzen A."/>
            <person name="Mereny Z."/>
            <person name="Hegedus B."/>
            <person name="Baldrian P."/>
            <person name="Stursova M."/>
            <person name="Weitz H."/>
            <person name="Taylor A."/>
            <person name="Grigoriev I.V."/>
            <person name="Nagy L.G."/>
            <person name="Martin F."/>
            <person name="Kauserud H."/>
        </authorList>
    </citation>
    <scope>NUCLEOTIDE SEQUENCE</scope>
    <source>
        <strain evidence="3">CBHHK173m</strain>
    </source>
</reference>
<evidence type="ECO:0000313" key="3">
    <source>
        <dbReference type="EMBL" id="KAJ7099335.1"/>
    </source>
</evidence>
<evidence type="ECO:0000256" key="2">
    <source>
        <dbReference type="SAM" id="MobiDB-lite"/>
    </source>
</evidence>
<dbReference type="GO" id="GO:0003676">
    <property type="term" value="F:nucleic acid binding"/>
    <property type="evidence" value="ECO:0007669"/>
    <property type="project" value="InterPro"/>
</dbReference>